<proteinExistence type="inferred from homology"/>
<dbReference type="Gene3D" id="3.90.1640.30">
    <property type="match status" value="1"/>
</dbReference>
<organism evidence="11 13">
    <name type="scientific">Acutalibacter muris</name>
    <dbReference type="NCBI Taxonomy" id="1796620"/>
    <lineage>
        <taxon>Bacteria</taxon>
        <taxon>Bacillati</taxon>
        <taxon>Bacillota</taxon>
        <taxon>Clostridia</taxon>
        <taxon>Eubacteriales</taxon>
        <taxon>Acutalibacteraceae</taxon>
        <taxon>Acutalibacter</taxon>
    </lineage>
</organism>
<evidence type="ECO:0000256" key="5">
    <source>
        <dbReference type="ARBA" id="ARBA00022839"/>
    </source>
</evidence>
<dbReference type="Pfam" id="PF01368">
    <property type="entry name" value="DHH"/>
    <property type="match status" value="1"/>
</dbReference>
<dbReference type="InterPro" id="IPR003156">
    <property type="entry name" value="DHHA1_dom"/>
</dbReference>
<dbReference type="InterPro" id="IPR004610">
    <property type="entry name" value="RecJ"/>
</dbReference>
<dbReference type="Gene3D" id="3.10.310.30">
    <property type="match status" value="1"/>
</dbReference>
<dbReference type="PANTHER" id="PTHR30255:SF2">
    <property type="entry name" value="SINGLE-STRANDED-DNA-SPECIFIC EXONUCLEASE RECJ"/>
    <property type="match status" value="1"/>
</dbReference>
<dbReference type="GO" id="GO:0008409">
    <property type="term" value="F:5'-3' exonuclease activity"/>
    <property type="evidence" value="ECO:0007669"/>
    <property type="project" value="InterPro"/>
</dbReference>
<dbReference type="GO" id="GO:0006310">
    <property type="term" value="P:DNA recombination"/>
    <property type="evidence" value="ECO:0007669"/>
    <property type="project" value="InterPro"/>
</dbReference>
<evidence type="ECO:0000313" key="10">
    <source>
        <dbReference type="EMBL" id="ASB39587.1"/>
    </source>
</evidence>
<dbReference type="GO" id="GO:0006281">
    <property type="term" value="P:DNA repair"/>
    <property type="evidence" value="ECO:0007669"/>
    <property type="project" value="InterPro"/>
</dbReference>
<dbReference type="NCBIfam" id="TIGR00644">
    <property type="entry name" value="recJ"/>
    <property type="match status" value="1"/>
</dbReference>
<dbReference type="Pfam" id="PF17768">
    <property type="entry name" value="RecJ_OB"/>
    <property type="match status" value="1"/>
</dbReference>
<dbReference type="Proteomes" id="UP000596035">
    <property type="component" value="Chromosome"/>
</dbReference>
<name>A0A1Z2XMD7_9FIRM</name>
<dbReference type="GO" id="GO:0003676">
    <property type="term" value="F:nucleic acid binding"/>
    <property type="evidence" value="ECO:0007669"/>
    <property type="project" value="InterPro"/>
</dbReference>
<dbReference type="SUPFAM" id="SSF64182">
    <property type="entry name" value="DHH phosphoesterases"/>
    <property type="match status" value="1"/>
</dbReference>
<feature type="domain" description="DHHA1" evidence="8">
    <location>
        <begin position="345"/>
        <end position="437"/>
    </location>
</feature>
<evidence type="ECO:0000259" key="8">
    <source>
        <dbReference type="Pfam" id="PF02272"/>
    </source>
</evidence>
<accession>A0A1Z2XMD7</accession>
<keyword evidence="12" id="KW-1185">Reference proteome</keyword>
<evidence type="ECO:0000259" key="7">
    <source>
        <dbReference type="Pfam" id="PF01368"/>
    </source>
</evidence>
<keyword evidence="5 11" id="KW-0269">Exonuclease</keyword>
<evidence type="ECO:0000313" key="13">
    <source>
        <dbReference type="Proteomes" id="UP000596035"/>
    </source>
</evidence>
<evidence type="ECO:0000313" key="11">
    <source>
        <dbReference type="EMBL" id="QQR28879.1"/>
    </source>
</evidence>
<evidence type="ECO:0000256" key="6">
    <source>
        <dbReference type="SAM" id="Coils"/>
    </source>
</evidence>
<dbReference type="Proteomes" id="UP000196710">
    <property type="component" value="Chromosome"/>
</dbReference>
<evidence type="ECO:0000259" key="9">
    <source>
        <dbReference type="Pfam" id="PF17768"/>
    </source>
</evidence>
<evidence type="ECO:0000256" key="4">
    <source>
        <dbReference type="ARBA" id="ARBA00022801"/>
    </source>
</evidence>
<gene>
    <name evidence="11" type="primary">recJ</name>
    <name evidence="10" type="ORF">ADH66_02285</name>
    <name evidence="11" type="ORF">I5Q82_12325</name>
</gene>
<comment type="similarity">
    <text evidence="1">Belongs to the RecJ family.</text>
</comment>
<dbReference type="PANTHER" id="PTHR30255">
    <property type="entry name" value="SINGLE-STRANDED-DNA-SPECIFIC EXONUCLEASE RECJ"/>
    <property type="match status" value="1"/>
</dbReference>
<evidence type="ECO:0000256" key="1">
    <source>
        <dbReference type="ARBA" id="ARBA00005915"/>
    </source>
</evidence>
<dbReference type="EMBL" id="CP065321">
    <property type="protein sequence ID" value="QQR28879.1"/>
    <property type="molecule type" value="Genomic_DNA"/>
</dbReference>
<evidence type="ECO:0000256" key="2">
    <source>
        <dbReference type="ARBA" id="ARBA00019841"/>
    </source>
</evidence>
<dbReference type="AlphaFoldDB" id="A0A1Z2XMD7"/>
<evidence type="ECO:0000256" key="3">
    <source>
        <dbReference type="ARBA" id="ARBA00022722"/>
    </source>
</evidence>
<keyword evidence="4" id="KW-0378">Hydrolase</keyword>
<dbReference type="KEGG" id="amur:ADH66_02285"/>
<dbReference type="InterPro" id="IPR041122">
    <property type="entry name" value="RecJ_OB"/>
</dbReference>
<reference evidence="12" key="2">
    <citation type="submission" date="2017-05" db="EMBL/GenBank/DDBJ databases">
        <title>Improved OligoMM genomes.</title>
        <authorList>
            <person name="Garzetti D."/>
        </authorList>
    </citation>
    <scope>NUCLEOTIDE SEQUENCE [LARGE SCALE GENOMIC DNA]</scope>
    <source>
        <strain evidence="12">KB18</strain>
    </source>
</reference>
<evidence type="ECO:0000313" key="12">
    <source>
        <dbReference type="Proteomes" id="UP000196710"/>
    </source>
</evidence>
<dbReference type="Pfam" id="PF02272">
    <property type="entry name" value="DHHA1"/>
    <property type="match status" value="1"/>
</dbReference>
<keyword evidence="6" id="KW-0175">Coiled coil</keyword>
<dbReference type="RefSeq" id="WP_084384279.1">
    <property type="nucleotide sequence ID" value="NZ_CP065321.1"/>
</dbReference>
<feature type="domain" description="RecJ OB" evidence="9">
    <location>
        <begin position="450"/>
        <end position="556"/>
    </location>
</feature>
<dbReference type="EMBL" id="CP021422">
    <property type="protein sequence ID" value="ASB39587.1"/>
    <property type="molecule type" value="Genomic_DNA"/>
</dbReference>
<feature type="coiled-coil region" evidence="6">
    <location>
        <begin position="305"/>
        <end position="332"/>
    </location>
</feature>
<protein>
    <recommendedName>
        <fullName evidence="2">Single-stranded-DNA-specific exonuclease RecJ</fullName>
    </recommendedName>
</protein>
<reference evidence="10" key="1">
    <citation type="journal article" date="2017" name="Genome Announc.">
        <title>High-Quality Whole-Genome Sequences of the Oligo-Mouse-Microbiota Bacterial Community.</title>
        <authorList>
            <person name="Garzetti D."/>
            <person name="Brugiroux S."/>
            <person name="Bunk B."/>
            <person name="Pukall R."/>
            <person name="McCoy K.D."/>
            <person name="Macpherson A.J."/>
            <person name="Stecher B."/>
        </authorList>
    </citation>
    <scope>NUCLEOTIDE SEQUENCE</scope>
    <source>
        <strain evidence="10">KB18</strain>
    </source>
</reference>
<reference evidence="11 13" key="3">
    <citation type="submission" date="2020-11" db="EMBL/GenBank/DDBJ databases">
        <title>Closed and high quality bacterial genomes of the OMM12 community.</title>
        <authorList>
            <person name="Marbouty M."/>
            <person name="Lamy-Besnier Q."/>
            <person name="Debarbieux L."/>
            <person name="Koszul R."/>
        </authorList>
    </citation>
    <scope>NUCLEOTIDE SEQUENCE [LARGE SCALE GENOMIC DNA]</scope>
    <source>
        <strain evidence="11 13">KB18</strain>
    </source>
</reference>
<dbReference type="InterPro" id="IPR038763">
    <property type="entry name" value="DHH_sf"/>
</dbReference>
<dbReference type="InterPro" id="IPR001667">
    <property type="entry name" value="DDH_dom"/>
</dbReference>
<feature type="domain" description="DDH" evidence="7">
    <location>
        <begin position="84"/>
        <end position="229"/>
    </location>
</feature>
<sequence length="688" mass="75785">MGVEAVNLKLWDLSEVDKAQTVALARECGIPPLLAALLRVRGMDTKEKSGEFLSPGEFSDPYLMKDMDRAVERIRRAVEGFEHIAVYGDYDADGVTATALLYTYLQEKGANVSFYIPQRDSEGYGMNMAAVDTLSREGVELIVTVDNGVSAGEEIAYAKSLGMDVVVTDHHQPQETLPDAPVIDAHREDDQSPFKELCGAGVVLKLLMALEGDRGAVLEQYGDLAALGTVGDSVSLTGENRLIVQRGLEIANRRERPGLAALLDSEQVTSTKLAFSVIPCINATGRMGSPERAVRLLTYRDPESAGLLAEEIREENQNRKSVEAEVIRAAEQKLEERPELRFDRVLVVCGEGWHHGVVGIAAARLCEMYGKPCIVLSSGDGEARGSGRSVEGFNMFQAVTECRDLLTRYGGHPMAAGLTLPEERVGEFRRRINEYAREICPEMPFFTMKLDCTLQNRALTPATCRQLEPLEPFGAGNPQPVFALLGVTLTDVRGLGSNMGHCKLCCKGGGLSFECVRFGVAPGDFPYPPGSVVDLAVNLQESRYSRGSGVEILVRDVRLSGLDRLQCQRDFRVYEKFRRREGLSREETARLRPTREQLGAIYTLLPKIMGPKLGLESLVLHLERYGINMGMLLFGLDLLSERGLIQFRIDGSMLSAEKLDTKGKKDIAQSPLYGELEALTDDEERKKE</sequence>
<keyword evidence="3" id="KW-0540">Nuclease</keyword>
<dbReference type="InterPro" id="IPR051673">
    <property type="entry name" value="SSDNA_exonuclease_RecJ"/>
</dbReference>